<organism evidence="1">
    <name type="scientific">Campylobacter jejuni</name>
    <dbReference type="NCBI Taxonomy" id="197"/>
    <lineage>
        <taxon>Bacteria</taxon>
        <taxon>Pseudomonadati</taxon>
        <taxon>Campylobacterota</taxon>
        <taxon>Epsilonproteobacteria</taxon>
        <taxon>Campylobacterales</taxon>
        <taxon>Campylobacteraceae</taxon>
        <taxon>Campylobacter</taxon>
    </lineage>
</organism>
<dbReference type="AlphaFoldDB" id="A0A5T1CCW6"/>
<accession>A0A5T1CCW6</accession>
<protein>
    <submittedName>
        <fullName evidence="1">Uncharacterized protein</fullName>
    </submittedName>
</protein>
<reference evidence="1" key="1">
    <citation type="submission" date="2019-04" db="EMBL/GenBank/DDBJ databases">
        <authorList>
            <person name="Ashton P.M."/>
            <person name="Dallman T."/>
            <person name="Nair S."/>
            <person name="De Pinna E."/>
            <person name="Peters T."/>
            <person name="Grant K."/>
        </authorList>
    </citation>
    <scope>NUCLEOTIDE SEQUENCE</scope>
    <source>
        <strain evidence="1">OXC2045</strain>
    </source>
</reference>
<proteinExistence type="predicted"/>
<name>A0A5T1CCW6_CAMJU</name>
<gene>
    <name evidence="1" type="ORF">E7L89_02640</name>
</gene>
<dbReference type="EMBL" id="AACJBK010000002">
    <property type="protein sequence ID" value="EAK7698308.1"/>
    <property type="molecule type" value="Genomic_DNA"/>
</dbReference>
<comment type="caution">
    <text evidence="1">The sequence shown here is derived from an EMBL/GenBank/DDBJ whole genome shotgun (WGS) entry which is preliminary data.</text>
</comment>
<sequence>MYFSRAKIQRENYSKTIFILIYFFVFFYLSFFIFIFIFFTYLYSKIFVNFSIKKYSKSKPTKRQKIVLIKH</sequence>
<evidence type="ECO:0000313" key="1">
    <source>
        <dbReference type="EMBL" id="EAK7698308.1"/>
    </source>
</evidence>